<evidence type="ECO:0008006" key="4">
    <source>
        <dbReference type="Google" id="ProtNLM"/>
    </source>
</evidence>
<dbReference type="EMBL" id="MZMZ02004425">
    <property type="protein sequence ID" value="RQM19303.1"/>
    <property type="molecule type" value="Genomic_DNA"/>
</dbReference>
<dbReference type="Gene3D" id="2.60.110.10">
    <property type="entry name" value="Thaumatin"/>
    <property type="match status" value="1"/>
</dbReference>
<dbReference type="InterPro" id="IPR037176">
    <property type="entry name" value="Osmotin/thaumatin-like_sf"/>
</dbReference>
<dbReference type="VEuPathDB" id="FungiDB:H257_17471"/>
<dbReference type="SUPFAM" id="SSF49870">
    <property type="entry name" value="Osmotin, thaumatin-like protein"/>
    <property type="match status" value="1"/>
</dbReference>
<gene>
    <name evidence="2" type="ORF">B5M09_002754</name>
</gene>
<name>A0A3R7YFT2_APHAT</name>
<dbReference type="InterPro" id="IPR001938">
    <property type="entry name" value="Thaumatin"/>
</dbReference>
<dbReference type="AlphaFoldDB" id="A0A3R7YFT2"/>
<comment type="caution">
    <text evidence="2">The sequence shown here is derived from an EMBL/GenBank/DDBJ whole genome shotgun (WGS) entry which is preliminary data.</text>
</comment>
<dbReference type="PANTHER" id="PTHR31737">
    <property type="entry name" value="PROTEIN TOS1"/>
    <property type="match status" value="1"/>
</dbReference>
<keyword evidence="3" id="KW-1185">Reference proteome</keyword>
<proteinExistence type="predicted"/>
<sequence length="183" mass="19963">MLPRCVFFFLVIAWVPSTFAASFEFRSQCSYPVDVYDNAVTCTLQPNSTGCGVTANAPWSGMFRHSSNEQATCTQSPLTLVSCQLMCLGSSGRVFHRGGESLSGTCTSLAECMRVTAKVGFNVAMSIFPNGPSRNDPMYNCQYVVCYANGCHDAYQYPSDDIKTKSCPDTTNFVVTFCPDLPP</sequence>
<accession>A0A3R7YFT2</accession>
<evidence type="ECO:0000256" key="1">
    <source>
        <dbReference type="SAM" id="SignalP"/>
    </source>
</evidence>
<feature type="chain" id="PRO_5018605231" description="Secreted protein" evidence="1">
    <location>
        <begin position="21"/>
        <end position="183"/>
    </location>
</feature>
<evidence type="ECO:0000313" key="3">
    <source>
        <dbReference type="Proteomes" id="UP000284702"/>
    </source>
</evidence>
<dbReference type="PROSITE" id="PS51367">
    <property type="entry name" value="THAUMATIN_2"/>
    <property type="match status" value="1"/>
</dbReference>
<dbReference type="Proteomes" id="UP000284702">
    <property type="component" value="Unassembled WGS sequence"/>
</dbReference>
<reference evidence="2" key="1">
    <citation type="submission" date="2018-07" db="EMBL/GenBank/DDBJ databases">
        <title>Annotation of Aphanomyces astaci genome assembly.</title>
        <authorList>
            <person name="Studholme D.J."/>
        </authorList>
    </citation>
    <scope>NUCLEOTIDE SEQUENCE [LARGE SCALE GENOMIC DNA]</scope>
    <source>
        <strain evidence="2">Pc</strain>
    </source>
</reference>
<evidence type="ECO:0000313" key="2">
    <source>
        <dbReference type="EMBL" id="RQM19303.1"/>
    </source>
</evidence>
<keyword evidence="1" id="KW-0732">Signal</keyword>
<protein>
    <recommendedName>
        <fullName evidence="4">Secreted protein</fullName>
    </recommendedName>
</protein>
<feature type="signal peptide" evidence="1">
    <location>
        <begin position="1"/>
        <end position="20"/>
    </location>
</feature>
<organism evidence="2 3">
    <name type="scientific">Aphanomyces astaci</name>
    <name type="common">Crayfish plague agent</name>
    <dbReference type="NCBI Taxonomy" id="112090"/>
    <lineage>
        <taxon>Eukaryota</taxon>
        <taxon>Sar</taxon>
        <taxon>Stramenopiles</taxon>
        <taxon>Oomycota</taxon>
        <taxon>Saprolegniomycetes</taxon>
        <taxon>Saprolegniales</taxon>
        <taxon>Verrucalvaceae</taxon>
        <taxon>Aphanomyces</taxon>
    </lineage>
</organism>
<dbReference type="PANTHER" id="PTHR31737:SF2">
    <property type="entry name" value="PROTEIN TOS1"/>
    <property type="match status" value="1"/>
</dbReference>